<evidence type="ECO:0000313" key="4">
    <source>
        <dbReference type="EMBL" id="CZT13449.1"/>
    </source>
</evidence>
<dbReference type="SMART" id="SM01007">
    <property type="entry name" value="Aldolase_II"/>
    <property type="match status" value="1"/>
</dbReference>
<name>A0A1E1LU60_9HELO</name>
<dbReference type="GO" id="GO:0019323">
    <property type="term" value="P:pentose catabolic process"/>
    <property type="evidence" value="ECO:0007669"/>
    <property type="project" value="TreeGrafter"/>
</dbReference>
<dbReference type="AlphaFoldDB" id="A0A1E1LU60"/>
<dbReference type="Pfam" id="PF00596">
    <property type="entry name" value="Aldolase_II"/>
    <property type="match status" value="1"/>
</dbReference>
<dbReference type="Proteomes" id="UP000178129">
    <property type="component" value="Unassembled WGS sequence"/>
</dbReference>
<dbReference type="EMBL" id="FJUW01000088">
    <property type="protein sequence ID" value="CZT13449.1"/>
    <property type="molecule type" value="Genomic_DNA"/>
</dbReference>
<keyword evidence="1" id="KW-0479">Metal-binding</keyword>
<dbReference type="InterPro" id="IPR050197">
    <property type="entry name" value="Aldolase_class_II_sugar_metab"/>
</dbReference>
<sequence>MVSMGPGYTELRKQLETLVLANNILHYHNVVDAYGHVSLRHPEKPDVFIMSGDKAPALVSSQTDLIPYYVSDASPVDQSSKKGYQERFIHSEIYKRYPEINSVVHSHSDAVIPYTMCGVPMKPTFHIAGFLGTHVPTFDITPLYTPGQQQDMLVNSQPFGASLASKFSKEGSTSQDHTVVLMTSHGFTAVGTSIKQAVYRAIYTHVNAGIQTNALLIRNASSTMNFSLAESPSSTLEEMKCLTEEQVAGSLKMNDASQDRPWALWVKQVEACPLYSKTGKALVVEKKFL</sequence>
<proteinExistence type="predicted"/>
<dbReference type="PANTHER" id="PTHR22789:SF0">
    <property type="entry name" value="3-OXO-TETRONATE 4-PHOSPHATE DECARBOXYLASE-RELATED"/>
    <property type="match status" value="1"/>
</dbReference>
<keyword evidence="2" id="KW-0456">Lyase</keyword>
<comment type="caution">
    <text evidence="4">The sequence shown here is derived from an EMBL/GenBank/DDBJ whole genome shotgun (WGS) entry which is preliminary data.</text>
</comment>
<organism evidence="4 5">
    <name type="scientific">Rhynchosporium graminicola</name>
    <dbReference type="NCBI Taxonomy" id="2792576"/>
    <lineage>
        <taxon>Eukaryota</taxon>
        <taxon>Fungi</taxon>
        <taxon>Dikarya</taxon>
        <taxon>Ascomycota</taxon>
        <taxon>Pezizomycotina</taxon>
        <taxon>Leotiomycetes</taxon>
        <taxon>Helotiales</taxon>
        <taxon>Ploettnerulaceae</taxon>
        <taxon>Rhynchosporium</taxon>
    </lineage>
</organism>
<protein>
    <recommendedName>
        <fullName evidence="3">Class II aldolase/adducin N-terminal domain-containing protein</fullName>
    </recommendedName>
</protein>
<dbReference type="SUPFAM" id="SSF53639">
    <property type="entry name" value="AraD/HMP-PK domain-like"/>
    <property type="match status" value="1"/>
</dbReference>
<accession>A0A1E1LU60</accession>
<dbReference type="GO" id="GO:0016832">
    <property type="term" value="F:aldehyde-lyase activity"/>
    <property type="evidence" value="ECO:0007669"/>
    <property type="project" value="TreeGrafter"/>
</dbReference>
<dbReference type="Gene3D" id="3.40.225.10">
    <property type="entry name" value="Class II aldolase/adducin N-terminal domain"/>
    <property type="match status" value="1"/>
</dbReference>
<evidence type="ECO:0000313" key="5">
    <source>
        <dbReference type="Proteomes" id="UP000178129"/>
    </source>
</evidence>
<evidence type="ECO:0000256" key="2">
    <source>
        <dbReference type="ARBA" id="ARBA00023239"/>
    </source>
</evidence>
<feature type="domain" description="Class II aldolase/adducin N-terminal" evidence="3">
    <location>
        <begin position="16"/>
        <end position="212"/>
    </location>
</feature>
<dbReference type="GO" id="GO:0005829">
    <property type="term" value="C:cytosol"/>
    <property type="evidence" value="ECO:0007669"/>
    <property type="project" value="TreeGrafter"/>
</dbReference>
<dbReference type="PANTHER" id="PTHR22789">
    <property type="entry name" value="FUCULOSE PHOSPHATE ALDOLASE"/>
    <property type="match status" value="1"/>
</dbReference>
<evidence type="ECO:0000259" key="3">
    <source>
        <dbReference type="SMART" id="SM01007"/>
    </source>
</evidence>
<evidence type="ECO:0000256" key="1">
    <source>
        <dbReference type="ARBA" id="ARBA00022723"/>
    </source>
</evidence>
<dbReference type="GO" id="GO:0046872">
    <property type="term" value="F:metal ion binding"/>
    <property type="evidence" value="ECO:0007669"/>
    <property type="project" value="UniProtKB-KW"/>
</dbReference>
<keyword evidence="5" id="KW-1185">Reference proteome</keyword>
<dbReference type="InterPro" id="IPR001303">
    <property type="entry name" value="Aldolase_II/adducin_N"/>
</dbReference>
<dbReference type="InParanoid" id="A0A1E1LU60"/>
<dbReference type="STRING" id="914237.A0A1E1LU60"/>
<gene>
    <name evidence="4" type="ORF">RCO7_00637</name>
</gene>
<dbReference type="InterPro" id="IPR036409">
    <property type="entry name" value="Aldolase_II/adducin_N_sf"/>
</dbReference>
<reference evidence="5" key="1">
    <citation type="submission" date="2016-03" db="EMBL/GenBank/DDBJ databases">
        <authorList>
            <person name="Ploux O."/>
        </authorList>
    </citation>
    <scope>NUCLEOTIDE SEQUENCE [LARGE SCALE GENOMIC DNA]</scope>
    <source>
        <strain evidence="5">UK7</strain>
    </source>
</reference>